<reference evidence="1" key="1">
    <citation type="submission" date="2021-12" db="EMBL/GenBank/DDBJ databases">
        <title>Curvularia clavata genome.</title>
        <authorList>
            <person name="Cao Y."/>
        </authorList>
    </citation>
    <scope>NUCLEOTIDE SEQUENCE</scope>
    <source>
        <strain evidence="1">Yc1106</strain>
    </source>
</reference>
<evidence type="ECO:0000313" key="1">
    <source>
        <dbReference type="EMBL" id="USP73360.1"/>
    </source>
</evidence>
<dbReference type="VEuPathDB" id="FungiDB:yc1106_00634"/>
<dbReference type="EMBL" id="CP089274">
    <property type="protein sequence ID" value="USP73360.1"/>
    <property type="molecule type" value="Genomic_DNA"/>
</dbReference>
<protein>
    <submittedName>
        <fullName evidence="1">Uncharacterized protein</fullName>
    </submittedName>
</protein>
<accession>A0A9Q9DNP9</accession>
<proteinExistence type="predicted"/>
<evidence type="ECO:0000313" key="2">
    <source>
        <dbReference type="Proteomes" id="UP001056012"/>
    </source>
</evidence>
<keyword evidence="2" id="KW-1185">Reference proteome</keyword>
<dbReference type="AlphaFoldDB" id="A0A9Q9DNP9"/>
<name>A0A9Q9DNP9_CURCL</name>
<gene>
    <name evidence="1" type="ORF">yc1106_00634</name>
</gene>
<dbReference type="Proteomes" id="UP001056012">
    <property type="component" value="Chromosome 1"/>
</dbReference>
<sequence length="119" mass="13327">MATTTFDSQHMQAAENIPAVMADDQPHEEYLASLPDDTIPDTKSGVRVDPGAAMASARFKKGDVVQKPIFVNGMRTKGVFTIYDRRLNPAGYVEYRLKNFYDLKVESGWTREKELKPGS</sequence>
<organism evidence="1 2">
    <name type="scientific">Curvularia clavata</name>
    <dbReference type="NCBI Taxonomy" id="95742"/>
    <lineage>
        <taxon>Eukaryota</taxon>
        <taxon>Fungi</taxon>
        <taxon>Dikarya</taxon>
        <taxon>Ascomycota</taxon>
        <taxon>Pezizomycotina</taxon>
        <taxon>Dothideomycetes</taxon>
        <taxon>Pleosporomycetidae</taxon>
        <taxon>Pleosporales</taxon>
        <taxon>Pleosporineae</taxon>
        <taxon>Pleosporaceae</taxon>
        <taxon>Curvularia</taxon>
    </lineage>
</organism>
<dbReference type="OrthoDB" id="3913514at2759"/>